<comment type="caution">
    <text evidence="7">The sequence shown here is derived from an EMBL/GenBank/DDBJ whole genome shotgun (WGS) entry which is preliminary data.</text>
</comment>
<evidence type="ECO:0000256" key="3">
    <source>
        <dbReference type="ARBA" id="ARBA00023004"/>
    </source>
</evidence>
<keyword evidence="2 4" id="KW-0479">Metal-binding</keyword>
<feature type="domain" description="Cytochrome c" evidence="6">
    <location>
        <begin position="320"/>
        <end position="489"/>
    </location>
</feature>
<dbReference type="PANTHER" id="PTHR30600:SF9">
    <property type="entry name" value="BLR7738 PROTEIN"/>
    <property type="match status" value="1"/>
</dbReference>
<keyword evidence="5" id="KW-0472">Membrane</keyword>
<evidence type="ECO:0000256" key="1">
    <source>
        <dbReference type="ARBA" id="ARBA00022617"/>
    </source>
</evidence>
<dbReference type="GO" id="GO:0004130">
    <property type="term" value="F:cytochrome-c peroxidase activity"/>
    <property type="evidence" value="ECO:0007669"/>
    <property type="project" value="TreeGrafter"/>
</dbReference>
<evidence type="ECO:0000256" key="5">
    <source>
        <dbReference type="SAM" id="Phobius"/>
    </source>
</evidence>
<dbReference type="InterPro" id="IPR051395">
    <property type="entry name" value="Cytochrome_c_Peroxidase/MauG"/>
</dbReference>
<protein>
    <recommendedName>
        <fullName evidence="6">Cytochrome c domain-containing protein</fullName>
    </recommendedName>
</protein>
<evidence type="ECO:0000256" key="4">
    <source>
        <dbReference type="PROSITE-ProRule" id="PRU00433"/>
    </source>
</evidence>
<dbReference type="GO" id="GO:0009055">
    <property type="term" value="F:electron transfer activity"/>
    <property type="evidence" value="ECO:0007669"/>
    <property type="project" value="InterPro"/>
</dbReference>
<evidence type="ECO:0000259" key="6">
    <source>
        <dbReference type="PROSITE" id="PS51007"/>
    </source>
</evidence>
<evidence type="ECO:0000313" key="7">
    <source>
        <dbReference type="EMBL" id="TVO79210.1"/>
    </source>
</evidence>
<dbReference type="Pfam" id="PF21419">
    <property type="entry name" value="RoxA-like_Cyt-c"/>
    <property type="match status" value="1"/>
</dbReference>
<dbReference type="EMBL" id="VMNI01000003">
    <property type="protein sequence ID" value="TVO79210.1"/>
    <property type="molecule type" value="Genomic_DNA"/>
</dbReference>
<keyword evidence="3 4" id="KW-0408">Iron</keyword>
<evidence type="ECO:0000313" key="8">
    <source>
        <dbReference type="Proteomes" id="UP000318349"/>
    </source>
</evidence>
<dbReference type="Gene3D" id="1.10.760.10">
    <property type="entry name" value="Cytochrome c-like domain"/>
    <property type="match status" value="1"/>
</dbReference>
<dbReference type="PROSITE" id="PS51007">
    <property type="entry name" value="CYTC"/>
    <property type="match status" value="1"/>
</dbReference>
<organism evidence="7 8">
    <name type="scientific">Denitromonas halophila</name>
    <dbReference type="NCBI Taxonomy" id="1629404"/>
    <lineage>
        <taxon>Bacteria</taxon>
        <taxon>Pseudomonadati</taxon>
        <taxon>Pseudomonadota</taxon>
        <taxon>Betaproteobacteria</taxon>
        <taxon>Rhodocyclales</taxon>
        <taxon>Zoogloeaceae</taxon>
        <taxon>Denitromonas</taxon>
    </lineage>
</organism>
<evidence type="ECO:0000256" key="2">
    <source>
        <dbReference type="ARBA" id="ARBA00022723"/>
    </source>
</evidence>
<dbReference type="Pfam" id="PF00034">
    <property type="entry name" value="Cytochrom_C"/>
    <property type="match status" value="1"/>
</dbReference>
<proteinExistence type="predicted"/>
<feature type="transmembrane region" description="Helical" evidence="5">
    <location>
        <begin position="12"/>
        <end position="33"/>
    </location>
</feature>
<name>A0A557SPA3_9RHOO</name>
<reference evidence="7 8" key="1">
    <citation type="submission" date="2019-07" db="EMBL/GenBank/DDBJ databases">
        <title>The pathways for chlorine oxyanion respiration interact through the shared metabolite chlorate.</title>
        <authorList>
            <person name="Barnum T.P."/>
            <person name="Cheng Y."/>
            <person name="Hill K.A."/>
            <person name="Lucas L.N."/>
            <person name="Carlson H.K."/>
            <person name="Coates J.D."/>
        </authorList>
    </citation>
    <scope>NUCLEOTIDE SEQUENCE [LARGE SCALE GENOMIC DNA]</scope>
    <source>
        <strain evidence="7 8">SFB-1</strain>
    </source>
</reference>
<sequence length="489" mass="54974">MSLATNTKPRRTWLAVLGLVVLFGIAAGVYGWVKFFREVPQPAWITDDPEMRFKYGSIGAEADAGIPYWIFYVLPRVFPDKLPGPGGYASFGVAWEQGMELPVGFTKKTIGFDRVANTCAVCHTATYRESVDSNPVFVPTGPNHTLDLAAFFRFLIDCAKDPRFDADVLMREINLVTDLAWDDALIYRYLLIPITKKRLLERQTQFAWLYHPAFPEWGRGRDDSMNLTKYFMIEWPMDDTFGPTDMPSIWNLGKYQADKGHRMNFAGDSHNAYSVVIDSALGLLGAPPKDNAEFLKQIDWMLDYLKAARAPAYPFAIDTVLAERGKAVFDATCAGCHASERTGTVVPVEEVGTSRDRMETWNEKAAYEANKVVTEMGIKREGLVEEPLRGYVAAFLDGIWLRAPYLHNGSVPTLRDLLEPPAKRPVTFWRGYNLYDRERVGYVTAGEDAEYYGSLHDTRLKGGGNQGHNYGTGLPDEHKAALVEYLKTL</sequence>
<keyword evidence="5" id="KW-1133">Transmembrane helix</keyword>
<accession>A0A557SPA3</accession>
<gene>
    <name evidence="7" type="ORF">FHP89_03230</name>
</gene>
<dbReference type="InterPro" id="IPR009056">
    <property type="entry name" value="Cyt_c-like_dom"/>
</dbReference>
<dbReference type="GO" id="GO:0020037">
    <property type="term" value="F:heme binding"/>
    <property type="evidence" value="ECO:0007669"/>
    <property type="project" value="InterPro"/>
</dbReference>
<dbReference type="Proteomes" id="UP000318349">
    <property type="component" value="Unassembled WGS sequence"/>
</dbReference>
<dbReference type="AlphaFoldDB" id="A0A557SPA3"/>
<keyword evidence="5" id="KW-0812">Transmembrane</keyword>
<dbReference type="InterPro" id="IPR036909">
    <property type="entry name" value="Cyt_c-like_dom_sf"/>
</dbReference>
<dbReference type="PANTHER" id="PTHR30600">
    <property type="entry name" value="CYTOCHROME C PEROXIDASE-RELATED"/>
    <property type="match status" value="1"/>
</dbReference>
<dbReference type="SUPFAM" id="SSF46626">
    <property type="entry name" value="Cytochrome c"/>
    <property type="match status" value="1"/>
</dbReference>
<keyword evidence="1 4" id="KW-0349">Heme</keyword>
<dbReference type="GO" id="GO:0046872">
    <property type="term" value="F:metal ion binding"/>
    <property type="evidence" value="ECO:0007669"/>
    <property type="project" value="UniProtKB-KW"/>
</dbReference>